<evidence type="ECO:0000313" key="3">
    <source>
        <dbReference type="Proteomes" id="UP000662973"/>
    </source>
</evidence>
<accession>A0A897NA53</accession>
<evidence type="ECO:0000313" key="1">
    <source>
        <dbReference type="EMBL" id="QSG09559.1"/>
    </source>
</evidence>
<dbReference type="Proteomes" id="UP000662973">
    <property type="component" value="Chromosome"/>
</dbReference>
<dbReference type="AlphaFoldDB" id="A0A897NA53"/>
<reference evidence="2 3" key="1">
    <citation type="submission" date="2020-11" db="EMBL/GenBank/DDBJ databases">
        <title>Carbohydrate-dependent, anaerobic sulfur respiration: A novel catabolism in halophilic archaea.</title>
        <authorList>
            <person name="Sorokin D.Y."/>
            <person name="Messina E."/>
            <person name="Smedile F."/>
            <person name="La Cono V."/>
            <person name="Hallsworth J.E."/>
            <person name="Yakimov M.M."/>
        </authorList>
    </citation>
    <scope>NUCLEOTIDE SEQUENCE [LARGE SCALE GENOMIC DNA]</scope>
    <source>
        <strain evidence="2 3">HSR12-2</strain>
    </source>
</reference>
<proteinExistence type="predicted"/>
<sequence>MNDEYFKFVSSWVRGVKVRWITEVGFLYCYSKLNCVSRSPYIRVIDNDYP</sequence>
<organism evidence="2 3">
    <name type="scientific">Halapricum desulfuricans</name>
    <dbReference type="NCBI Taxonomy" id="2841257"/>
    <lineage>
        <taxon>Archaea</taxon>
        <taxon>Methanobacteriati</taxon>
        <taxon>Methanobacteriota</taxon>
        <taxon>Stenosarchaea group</taxon>
        <taxon>Halobacteria</taxon>
        <taxon>Halobacteriales</taxon>
        <taxon>Haloarculaceae</taxon>
        <taxon>Halapricum</taxon>
    </lineage>
</organism>
<dbReference type="KEGG" id="hds:HSR122_2178"/>
<keyword evidence="3" id="KW-1185">Reference proteome</keyword>
<protein>
    <submittedName>
        <fullName evidence="2">Uncharacterized protein</fullName>
    </submittedName>
</protein>
<dbReference type="EMBL" id="CP064788">
    <property type="protein sequence ID" value="QSG09577.1"/>
    <property type="molecule type" value="Genomic_DNA"/>
</dbReference>
<dbReference type="EMBL" id="CP064788">
    <property type="protein sequence ID" value="QSG09559.1"/>
    <property type="molecule type" value="Genomic_DNA"/>
</dbReference>
<dbReference type="KEGG" id="hds:HSR122_2196"/>
<name>A0A897NA53_9EURY</name>
<gene>
    <name evidence="1" type="ORF">HSR122_2178</name>
    <name evidence="2" type="ORF">HSR122_2196</name>
</gene>
<evidence type="ECO:0000313" key="2">
    <source>
        <dbReference type="EMBL" id="QSG09577.1"/>
    </source>
</evidence>